<feature type="transmembrane region" description="Helical" evidence="13">
    <location>
        <begin position="21"/>
        <end position="42"/>
    </location>
</feature>
<reference evidence="14 15" key="1">
    <citation type="journal article" date="2024" name="IMA Fungus">
        <title>IMA Genome - F19 : A genome assembly and annotation guide to empower mycologists, including annotated draft genome sequences of Ceratocystis pirilliformis, Diaporthe australafricana, Fusarium ophioides, Paecilomyces lecythidis, and Sporothrix stenoceras.</title>
        <authorList>
            <person name="Aylward J."/>
            <person name="Wilson A.M."/>
            <person name="Visagie C.M."/>
            <person name="Spraker J."/>
            <person name="Barnes I."/>
            <person name="Buitendag C."/>
            <person name="Ceriani C."/>
            <person name="Del Mar Angel L."/>
            <person name="du Plessis D."/>
            <person name="Fuchs T."/>
            <person name="Gasser K."/>
            <person name="Kramer D."/>
            <person name="Li W."/>
            <person name="Munsamy K."/>
            <person name="Piso A."/>
            <person name="Price J.L."/>
            <person name="Sonnekus B."/>
            <person name="Thomas C."/>
            <person name="van der Nest A."/>
            <person name="van Dijk A."/>
            <person name="van Heerden A."/>
            <person name="van Vuuren N."/>
            <person name="Yilmaz N."/>
            <person name="Duong T.A."/>
            <person name="van der Merwe N.A."/>
            <person name="Wingfield M.J."/>
            <person name="Wingfield B.D."/>
        </authorList>
    </citation>
    <scope>NUCLEOTIDE SEQUENCE [LARGE SCALE GENOMIC DNA]</scope>
    <source>
        <strain evidence="14 15">CMW 18300</strain>
    </source>
</reference>
<keyword evidence="11 13" id="KW-0472">Membrane</keyword>
<evidence type="ECO:0000256" key="12">
    <source>
        <dbReference type="ARBA" id="ARBA00023242"/>
    </source>
</evidence>
<evidence type="ECO:0008006" key="16">
    <source>
        <dbReference type="Google" id="ProtNLM"/>
    </source>
</evidence>
<evidence type="ECO:0000256" key="9">
    <source>
        <dbReference type="ARBA" id="ARBA00023010"/>
    </source>
</evidence>
<dbReference type="InterPro" id="IPR019049">
    <property type="entry name" value="Nucleoporin_prot_Ndc1/Nup"/>
</dbReference>
<feature type="transmembrane region" description="Helical" evidence="13">
    <location>
        <begin position="207"/>
        <end position="226"/>
    </location>
</feature>
<evidence type="ECO:0000256" key="2">
    <source>
        <dbReference type="ARBA" id="ARBA00004567"/>
    </source>
</evidence>
<dbReference type="Pfam" id="PF09531">
    <property type="entry name" value="Ndc1_Nup"/>
    <property type="match status" value="1"/>
</dbReference>
<proteinExistence type="inferred from homology"/>
<evidence type="ECO:0000256" key="10">
    <source>
        <dbReference type="ARBA" id="ARBA00023132"/>
    </source>
</evidence>
<keyword evidence="7" id="KW-0653">Protein transport</keyword>
<evidence type="ECO:0000256" key="8">
    <source>
        <dbReference type="ARBA" id="ARBA00022989"/>
    </source>
</evidence>
<evidence type="ECO:0000256" key="13">
    <source>
        <dbReference type="SAM" id="Phobius"/>
    </source>
</evidence>
<keyword evidence="6" id="KW-0509">mRNA transport</keyword>
<evidence type="ECO:0000313" key="14">
    <source>
        <dbReference type="EMBL" id="KAL1883356.1"/>
    </source>
</evidence>
<sequence>MAPVRRAPYKDFLQPALHRRFTSTASILLGIAFVEAVVLASWDSLFWAVFPIGPTGIRAFFIFLCGLAIIVLRIAQYHVGLRTSNSGLETFVKYALTPQTLEAVVSYTLSSWLFSQVYLWSTTEDLAWVSIQPGVGGRVRLNEKPIFFTVHFLVLGVVHGALHIARDDDRLRLGSAGLQANDADAAETPPTWSTRLMSEVPLLAHRALVQTLVVLASNIVFYHAVLRSFAWRTALAFFRPFYTMPKTNLAPATHGAISFPLWLKCGCASFMLVFLWLAGSRMFSLFLVRPPLKNGNPLTSESKDPNGSLLNGLKSKKLPIKVCLPTPSRDSLIADFQKCSATWELALIARDFQPRRKAIYQDIDRQDGPMWSQVYGLCLQVVKDVESRVDGYGKAPAAAPAPAITTVQPVNPAEKPANADQALVVTPKKSLRDELGNIVKTTAVSPGQPSRLSPLVQKGVAQAKGYVEDIARQATGAEATDNPFQYWTRQALNSPLGQPFKQSFSQRITTAVLGEPYGEPALIVNAISALTRLAVLSLAEDNFGNVQRDVATITRTFTAVATKLDAFKASIPSHWTDHDPKRECAEVDAIVNTLKEGLGQLITAFGPYARDLRLTFADMRLAREAAGLPAREAAGVPRLELPRPEMRQIQ</sequence>
<keyword evidence="8 13" id="KW-1133">Transmembrane helix</keyword>
<keyword evidence="12" id="KW-0539">Nucleus</keyword>
<keyword evidence="5 13" id="KW-0812">Transmembrane</keyword>
<evidence type="ECO:0000313" key="15">
    <source>
        <dbReference type="Proteomes" id="UP001583177"/>
    </source>
</evidence>
<dbReference type="EMBL" id="JAWRVE010000002">
    <property type="protein sequence ID" value="KAL1883356.1"/>
    <property type="molecule type" value="Genomic_DNA"/>
</dbReference>
<dbReference type="PANTHER" id="PTHR13269:SF6">
    <property type="entry name" value="NUCLEOPORIN NDC1"/>
    <property type="match status" value="1"/>
</dbReference>
<evidence type="ECO:0000256" key="6">
    <source>
        <dbReference type="ARBA" id="ARBA00022816"/>
    </source>
</evidence>
<keyword evidence="4" id="KW-0813">Transport</keyword>
<gene>
    <name evidence="14" type="ORF">Daus18300_000414</name>
</gene>
<name>A0ABR3Y4Y6_9PEZI</name>
<keyword evidence="9" id="KW-0811">Translocation</keyword>
<evidence type="ECO:0000256" key="3">
    <source>
        <dbReference type="ARBA" id="ARBA00005760"/>
    </source>
</evidence>
<comment type="caution">
    <text evidence="14">The sequence shown here is derived from an EMBL/GenBank/DDBJ whole genome shotgun (WGS) entry which is preliminary data.</text>
</comment>
<evidence type="ECO:0000256" key="4">
    <source>
        <dbReference type="ARBA" id="ARBA00022448"/>
    </source>
</evidence>
<comment type="similarity">
    <text evidence="3">Belongs to the NDC1 family.</text>
</comment>
<protein>
    <recommendedName>
        <fullName evidence="16">Nuclear envelope protein</fullName>
    </recommendedName>
</protein>
<dbReference type="PANTHER" id="PTHR13269">
    <property type="entry name" value="NUCLEOPORIN NDC1"/>
    <property type="match status" value="1"/>
</dbReference>
<comment type="subcellular location">
    <subcellularLocation>
        <location evidence="1">Nucleus membrane</location>
        <topology evidence="1">Multi-pass membrane protein</topology>
    </subcellularLocation>
    <subcellularLocation>
        <location evidence="2">Nucleus</location>
        <location evidence="2">Nuclear pore complex</location>
    </subcellularLocation>
</comment>
<evidence type="ECO:0000256" key="7">
    <source>
        <dbReference type="ARBA" id="ARBA00022927"/>
    </source>
</evidence>
<evidence type="ECO:0000256" key="11">
    <source>
        <dbReference type="ARBA" id="ARBA00023136"/>
    </source>
</evidence>
<keyword evidence="10" id="KW-0906">Nuclear pore complex</keyword>
<evidence type="ECO:0000256" key="5">
    <source>
        <dbReference type="ARBA" id="ARBA00022692"/>
    </source>
</evidence>
<evidence type="ECO:0000256" key="1">
    <source>
        <dbReference type="ARBA" id="ARBA00004232"/>
    </source>
</evidence>
<accession>A0ABR3Y4Y6</accession>
<keyword evidence="15" id="KW-1185">Reference proteome</keyword>
<feature type="transmembrane region" description="Helical" evidence="13">
    <location>
        <begin position="146"/>
        <end position="165"/>
    </location>
</feature>
<organism evidence="14 15">
    <name type="scientific">Diaporthe australafricana</name>
    <dbReference type="NCBI Taxonomy" id="127596"/>
    <lineage>
        <taxon>Eukaryota</taxon>
        <taxon>Fungi</taxon>
        <taxon>Dikarya</taxon>
        <taxon>Ascomycota</taxon>
        <taxon>Pezizomycotina</taxon>
        <taxon>Sordariomycetes</taxon>
        <taxon>Sordariomycetidae</taxon>
        <taxon>Diaporthales</taxon>
        <taxon>Diaporthaceae</taxon>
        <taxon>Diaporthe</taxon>
    </lineage>
</organism>
<feature type="transmembrane region" description="Helical" evidence="13">
    <location>
        <begin position="48"/>
        <end position="72"/>
    </location>
</feature>
<dbReference type="Proteomes" id="UP001583177">
    <property type="component" value="Unassembled WGS sequence"/>
</dbReference>